<organism evidence="13 14">
    <name type="scientific">Petromyzon marinus</name>
    <name type="common">Sea lamprey</name>
    <dbReference type="NCBI Taxonomy" id="7757"/>
    <lineage>
        <taxon>Eukaryota</taxon>
        <taxon>Metazoa</taxon>
        <taxon>Chordata</taxon>
        <taxon>Craniata</taxon>
        <taxon>Vertebrata</taxon>
        <taxon>Cyclostomata</taxon>
        <taxon>Hyperoartia</taxon>
        <taxon>Petromyzontiformes</taxon>
        <taxon>Petromyzontidae</taxon>
        <taxon>Petromyzon</taxon>
    </lineage>
</organism>
<keyword evidence="6" id="KW-1015">Disulfide bond</keyword>
<evidence type="ECO:0000256" key="10">
    <source>
        <dbReference type="SAM" id="Phobius"/>
    </source>
</evidence>
<proteinExistence type="predicted"/>
<dbReference type="InterPro" id="IPR003961">
    <property type="entry name" value="FN3_dom"/>
</dbReference>
<reference evidence="14" key="1">
    <citation type="submission" date="2025-08" db="UniProtKB">
        <authorList>
            <consortium name="RefSeq"/>
        </authorList>
    </citation>
    <scope>IDENTIFICATION</scope>
    <source>
        <tissue evidence="14">Sperm</tissue>
    </source>
</reference>
<dbReference type="PROSITE" id="PS50853">
    <property type="entry name" value="FN3"/>
    <property type="match status" value="1"/>
</dbReference>
<dbReference type="Proteomes" id="UP001318040">
    <property type="component" value="Chromosome 32"/>
</dbReference>
<keyword evidence="5 10" id="KW-0472">Membrane</keyword>
<evidence type="ECO:0000256" key="2">
    <source>
        <dbReference type="ARBA" id="ARBA00022692"/>
    </source>
</evidence>
<protein>
    <submittedName>
        <fullName evidence="14">Uncharacterized protein LOC116948039</fullName>
    </submittedName>
</protein>
<gene>
    <name evidence="14" type="primary">LOC116948039</name>
</gene>
<comment type="subcellular location">
    <subcellularLocation>
        <location evidence="1">Membrane</location>
        <topology evidence="1">Single-pass type I membrane protein</topology>
    </subcellularLocation>
</comment>
<sequence length="886" mass="94302">MRGAGDLLLVALVSQLTLRALSTSAKGHEGVHATHVSCSSENVNLTWDARCTWTPGRDAKASNVTYRVSFLDHRRKAILSCKCEDDASVAGGNKGCWDHCQISKYNGSSSSIEFVSVAPWSNGASEKQLDGDSDHPFNLCRYIIPSSPTGLRVEKTDNMMYRVSWNEKQGLHVPHNYEVSYQEAPNGKWKTMRETDMGYLMFKKKHLGSGGDFNLRVRAGIRNTTLYTGHWGPWSAVVQFQVPVTDEGSPFALVITIFACLIVLGVLSVMCLVSRKRLKKEFWPNIPNFEPFITNILEGDDLRFQLFQHKKPQGWIVEDQAPSKVEVVSEVEVNGAEKLSGLPVPLPHHLSHLQHIQVRYSSIARPKKTMPLFTIVPRLLEKDIAGPPGGWLHCAAEATLLDGTGQRRPLAATAPDGERKRASLLRHVPEHRPFPAASRESNYAGGGDTDDDTDDDDDATPYFGRADDKLPFLDGTRAAPSRAAALAAHGIAPPQGFLLRSVGRAQAYDRLLDGGGSRGGGGGYSVSGASGADDYVSPSALWREDVRPILGFGDAGAAGLVVSVSAAASSEMATAVEGNGANGGLKYVTLIHNLMPLSSDGRLDRRSGCVEFEERLSSSDYCREAFLSGPECKMTNCGSELCQSVKDDIAAEIRTATSNYHERQRLPPLEEVASSGQVESCAFSYGVEMHNGYVSEAAAFDCASGIVRAGDAPQYIRMETAPRLETGQLAPGRADGGVEELAGGRPALASDDPKGLAASEEFGAGSALLPLGGYACGSFAASLTRLGCPAPSAAPAAAAAAPPPQPPAATAAQLYADAVAMQSYASVLVAEYPGAHRLPFRCTEQAMGDWVPGNPQQALCGAVACSGALPLARAGAVATCGYVTLP</sequence>
<evidence type="ECO:0000256" key="6">
    <source>
        <dbReference type="ARBA" id="ARBA00023157"/>
    </source>
</evidence>
<keyword evidence="2 10" id="KW-0812">Transmembrane</keyword>
<evidence type="ECO:0000313" key="13">
    <source>
        <dbReference type="Proteomes" id="UP001318040"/>
    </source>
</evidence>
<keyword evidence="4 10" id="KW-1133">Transmembrane helix</keyword>
<evidence type="ECO:0000256" key="5">
    <source>
        <dbReference type="ARBA" id="ARBA00023136"/>
    </source>
</evidence>
<name>A0AAJ7X3T1_PETMA</name>
<evidence type="ECO:0000256" key="9">
    <source>
        <dbReference type="SAM" id="MobiDB-lite"/>
    </source>
</evidence>
<feature type="domain" description="Fibronectin type-III" evidence="12">
    <location>
        <begin position="147"/>
        <end position="245"/>
    </location>
</feature>
<dbReference type="InterPro" id="IPR013783">
    <property type="entry name" value="Ig-like_fold"/>
</dbReference>
<dbReference type="CTD" id="3566"/>
<dbReference type="KEGG" id="pmrn:116948039"/>
<feature type="signal peptide" evidence="11">
    <location>
        <begin position="1"/>
        <end position="27"/>
    </location>
</feature>
<dbReference type="CDD" id="cd00063">
    <property type="entry name" value="FN3"/>
    <property type="match status" value="1"/>
</dbReference>
<accession>A0AAJ7X3T1</accession>
<evidence type="ECO:0000259" key="12">
    <source>
        <dbReference type="PROSITE" id="PS50853"/>
    </source>
</evidence>
<evidence type="ECO:0000256" key="1">
    <source>
        <dbReference type="ARBA" id="ARBA00004479"/>
    </source>
</evidence>
<dbReference type="GO" id="GO:0009897">
    <property type="term" value="C:external side of plasma membrane"/>
    <property type="evidence" value="ECO:0007669"/>
    <property type="project" value="TreeGrafter"/>
</dbReference>
<dbReference type="SUPFAM" id="SSF49265">
    <property type="entry name" value="Fibronectin type III"/>
    <property type="match status" value="1"/>
</dbReference>
<evidence type="ECO:0000256" key="7">
    <source>
        <dbReference type="ARBA" id="ARBA00023170"/>
    </source>
</evidence>
<dbReference type="AlphaFoldDB" id="A0AAJ7X3T1"/>
<keyword evidence="13" id="KW-1185">Reference proteome</keyword>
<dbReference type="GO" id="GO:0004896">
    <property type="term" value="F:cytokine receptor activity"/>
    <property type="evidence" value="ECO:0007669"/>
    <property type="project" value="TreeGrafter"/>
</dbReference>
<dbReference type="Gene3D" id="2.60.40.10">
    <property type="entry name" value="Immunoglobulins"/>
    <property type="match status" value="1"/>
</dbReference>
<feature type="transmembrane region" description="Helical" evidence="10">
    <location>
        <begin position="251"/>
        <end position="273"/>
    </location>
</feature>
<feature type="chain" id="PRO_5042608503" evidence="11">
    <location>
        <begin position="28"/>
        <end position="886"/>
    </location>
</feature>
<dbReference type="PANTHER" id="PTHR23037">
    <property type="entry name" value="CYTOKINE RECEPTOR"/>
    <property type="match status" value="1"/>
</dbReference>
<keyword evidence="8" id="KW-0325">Glycoprotein</keyword>
<feature type="region of interest" description="Disordered" evidence="9">
    <location>
        <begin position="425"/>
        <end position="468"/>
    </location>
</feature>
<evidence type="ECO:0000256" key="11">
    <source>
        <dbReference type="SAM" id="SignalP"/>
    </source>
</evidence>
<dbReference type="InterPro" id="IPR036116">
    <property type="entry name" value="FN3_sf"/>
</dbReference>
<evidence type="ECO:0000256" key="8">
    <source>
        <dbReference type="ARBA" id="ARBA00023180"/>
    </source>
</evidence>
<dbReference type="PANTHER" id="PTHR23037:SF35">
    <property type="entry name" value="FIBRONECTIN TYPE-III DOMAIN-CONTAINING PROTEIN"/>
    <property type="match status" value="1"/>
</dbReference>
<dbReference type="RefSeq" id="XP_032820220.1">
    <property type="nucleotide sequence ID" value="XM_032964329.1"/>
</dbReference>
<evidence type="ECO:0000256" key="3">
    <source>
        <dbReference type="ARBA" id="ARBA00022729"/>
    </source>
</evidence>
<evidence type="ECO:0000313" key="14">
    <source>
        <dbReference type="RefSeq" id="XP_032820220.1"/>
    </source>
</evidence>
<keyword evidence="7" id="KW-0675">Receptor</keyword>
<evidence type="ECO:0000256" key="4">
    <source>
        <dbReference type="ARBA" id="ARBA00022989"/>
    </source>
</evidence>
<keyword evidence="3 11" id="KW-0732">Signal</keyword>
<feature type="compositionally biased region" description="Acidic residues" evidence="9">
    <location>
        <begin position="448"/>
        <end position="459"/>
    </location>
</feature>